<dbReference type="AlphaFoldDB" id="A0A4Q2DJD1"/>
<feature type="domain" description="Fungal-type protein kinase" evidence="2">
    <location>
        <begin position="185"/>
        <end position="462"/>
    </location>
</feature>
<reference evidence="3 4" key="1">
    <citation type="submission" date="2019-01" db="EMBL/GenBank/DDBJ databases">
        <title>Draft genome sequence of Psathyrella aberdarensis IHI B618.</title>
        <authorList>
            <person name="Buettner E."/>
            <person name="Kellner H."/>
        </authorList>
    </citation>
    <scope>NUCLEOTIDE SEQUENCE [LARGE SCALE GENOMIC DNA]</scope>
    <source>
        <strain evidence="3 4">IHI B618</strain>
    </source>
</reference>
<gene>
    <name evidence="3" type="ORF">EST38_g6940</name>
</gene>
<feature type="region of interest" description="Disordered" evidence="1">
    <location>
        <begin position="594"/>
        <end position="679"/>
    </location>
</feature>
<dbReference type="InterPro" id="IPR040976">
    <property type="entry name" value="Pkinase_fungal"/>
</dbReference>
<name>A0A4Q2DJD1_9AGAR</name>
<evidence type="ECO:0000313" key="4">
    <source>
        <dbReference type="Proteomes" id="UP000290288"/>
    </source>
</evidence>
<dbReference type="OrthoDB" id="5569250at2759"/>
<accession>A0A4Q2DJD1</accession>
<proteinExistence type="predicted"/>
<evidence type="ECO:0000259" key="2">
    <source>
        <dbReference type="Pfam" id="PF17667"/>
    </source>
</evidence>
<comment type="caution">
    <text evidence="3">The sequence shown here is derived from an EMBL/GenBank/DDBJ whole genome shotgun (WGS) entry which is preliminary data.</text>
</comment>
<organism evidence="3 4">
    <name type="scientific">Candolleomyces aberdarensis</name>
    <dbReference type="NCBI Taxonomy" id="2316362"/>
    <lineage>
        <taxon>Eukaryota</taxon>
        <taxon>Fungi</taxon>
        <taxon>Dikarya</taxon>
        <taxon>Basidiomycota</taxon>
        <taxon>Agaricomycotina</taxon>
        <taxon>Agaricomycetes</taxon>
        <taxon>Agaricomycetidae</taxon>
        <taxon>Agaricales</taxon>
        <taxon>Agaricineae</taxon>
        <taxon>Psathyrellaceae</taxon>
        <taxon>Candolleomyces</taxon>
    </lineage>
</organism>
<dbReference type="PANTHER" id="PTHR38248">
    <property type="entry name" value="FUNK1 6"/>
    <property type="match status" value="1"/>
</dbReference>
<dbReference type="PANTHER" id="PTHR38248:SF2">
    <property type="entry name" value="FUNK1 11"/>
    <property type="match status" value="1"/>
</dbReference>
<dbReference type="InterPro" id="IPR011009">
    <property type="entry name" value="Kinase-like_dom_sf"/>
</dbReference>
<dbReference type="EMBL" id="SDEE01000232">
    <property type="protein sequence ID" value="RXW18934.1"/>
    <property type="molecule type" value="Genomic_DNA"/>
</dbReference>
<sequence>MSTFFSSDDSTGFATYTHNTMEEMALDVLAQELGDNIPETDDAWPASLYHNLTETTTIEGYLEKSGEYLDGRWVRMPASPKLKSELCKSLCDLISSFLNHFRVSRSEATRQAVDIHTAPFKPADAGSTGMFASPDVVVEASGPSFSRPKGASLGFSNVSACFIAKFDTEVDNVLDDLAQMAAFASGAQYSPLMNIHDDADQFIRLILGLCTTNEATLGFDDSVQWTTGPSGRKISGTLKTVGPDGAVVAYDLVMNEPPFVRTGIRGRGTICWPVQNASGDRFVIKDQRIAGSGTPEYELLAEAKGFPGVCQMVSYADNRAQTKDLRGNTKAFGNDTSFNRRAIRIVMKAYGPSIEKFSCVEEVLGVLRDAIFAHRALLSRDIIHRDISPNNILRGPPGAGSGDRGVLIDLDIAFKCHQLITESRADFKISLMVLRTWEMERKDISAQDYLDDLEGFFWVFSYLLFAYKANGKRAPENSMREHVLSWHQIPSIAYALKHTFLYSRRVAMNAEEDMDEGWRHACMDLFLEFRYYMGKLAMEKEDLLRTQRGEPEVVGTLPNKFSSLLENVDEHYGHILGLFDVALKKAKQVQENDQRQAKGIAAPHPTSTVDIPSTASVTAKNIPTAPSKTELPSSPSDQSTLTAPCDTPKLMPLTQPIPSRSPKRCSKAAGLDESPADVKRACPPNRRSLGAVVDPTLHVFNSVYEYCIKWL</sequence>
<dbReference type="Gene3D" id="1.10.510.10">
    <property type="entry name" value="Transferase(Phosphotransferase) domain 1"/>
    <property type="match status" value="1"/>
</dbReference>
<evidence type="ECO:0000256" key="1">
    <source>
        <dbReference type="SAM" id="MobiDB-lite"/>
    </source>
</evidence>
<keyword evidence="4" id="KW-1185">Reference proteome</keyword>
<dbReference type="Proteomes" id="UP000290288">
    <property type="component" value="Unassembled WGS sequence"/>
</dbReference>
<evidence type="ECO:0000313" key="3">
    <source>
        <dbReference type="EMBL" id="RXW18934.1"/>
    </source>
</evidence>
<feature type="compositionally biased region" description="Polar residues" evidence="1">
    <location>
        <begin position="605"/>
        <end position="642"/>
    </location>
</feature>
<protein>
    <recommendedName>
        <fullName evidence="2">Fungal-type protein kinase domain-containing protein</fullName>
    </recommendedName>
</protein>
<dbReference type="SUPFAM" id="SSF56112">
    <property type="entry name" value="Protein kinase-like (PK-like)"/>
    <property type="match status" value="1"/>
</dbReference>
<dbReference type="Pfam" id="PF17667">
    <property type="entry name" value="Pkinase_fungal"/>
    <property type="match status" value="1"/>
</dbReference>